<sequence length="260" mass="27573">MRLSSVDDAAWASPWRRRRVGEKAALSLGLVLTALVAPPWPGTVLVSLVALAAILGPARIRPTVLTRVMTPPLVFILIGAASVAVGLGAPAADSRLLWQWGPLSLSHEGLARCAALTGHGIAGALALMVLATTTPMVDLITSCRRLRIPDPLLEVASLTYRLLWVLLTTAIGIRQAQAARLCDAAPLRRRIEATGDAVGAVLVRSWDQARRLEEGLAGRGYESSLTTLPLDRPASTRFLAASATALAGIWALVWLTVRHG</sequence>
<reference evidence="7 8" key="1">
    <citation type="submission" date="2017-02" db="EMBL/GenBank/DDBJ databases">
        <authorList>
            <person name="Peterson S.W."/>
        </authorList>
    </citation>
    <scope>NUCLEOTIDE SEQUENCE [LARGE SCALE GENOMIC DNA]</scope>
    <source>
        <strain evidence="7 8">LSP_Lj1</strain>
    </source>
</reference>
<dbReference type="GO" id="GO:0006824">
    <property type="term" value="P:cobalt ion transport"/>
    <property type="evidence" value="ECO:0007669"/>
    <property type="project" value="InterPro"/>
</dbReference>
<accession>A0A1R4KGK6</accession>
<protein>
    <submittedName>
        <fullName evidence="7">Transmembrane component CbiQ of energizing module of cobalt ECF transporter</fullName>
    </submittedName>
</protein>
<organism evidence="7 8">
    <name type="scientific">Luteococcus japonicus LSP_Lj1</name>
    <dbReference type="NCBI Taxonomy" id="1255658"/>
    <lineage>
        <taxon>Bacteria</taxon>
        <taxon>Bacillati</taxon>
        <taxon>Actinomycetota</taxon>
        <taxon>Actinomycetes</taxon>
        <taxon>Propionibacteriales</taxon>
        <taxon>Propionibacteriaceae</taxon>
        <taxon>Luteococcus</taxon>
    </lineage>
</organism>
<dbReference type="PANTHER" id="PTHR43723">
    <property type="entry name" value="COBALT TRANSPORT PROTEIN CBIQ"/>
    <property type="match status" value="1"/>
</dbReference>
<dbReference type="EMBL" id="FUKQ01000052">
    <property type="protein sequence ID" value="SJN43163.1"/>
    <property type="molecule type" value="Genomic_DNA"/>
</dbReference>
<keyword evidence="8" id="KW-1185">Reference proteome</keyword>
<dbReference type="GO" id="GO:0043190">
    <property type="term" value="C:ATP-binding cassette (ABC) transporter complex"/>
    <property type="evidence" value="ECO:0007669"/>
    <property type="project" value="InterPro"/>
</dbReference>
<feature type="transmembrane region" description="Helical" evidence="6">
    <location>
        <begin position="43"/>
        <end position="60"/>
    </location>
</feature>
<feature type="transmembrane region" description="Helical" evidence="6">
    <location>
        <begin position="72"/>
        <end position="89"/>
    </location>
</feature>
<evidence type="ECO:0000256" key="4">
    <source>
        <dbReference type="ARBA" id="ARBA00022989"/>
    </source>
</evidence>
<dbReference type="InterPro" id="IPR012809">
    <property type="entry name" value="ECF_CbiQ"/>
</dbReference>
<comment type="subcellular location">
    <subcellularLocation>
        <location evidence="1">Cell membrane</location>
        <topology evidence="1">Multi-pass membrane protein</topology>
    </subcellularLocation>
</comment>
<feature type="transmembrane region" description="Helical" evidence="6">
    <location>
        <begin position="109"/>
        <end position="131"/>
    </location>
</feature>
<dbReference type="AlphaFoldDB" id="A0A1R4KGK6"/>
<dbReference type="Proteomes" id="UP000188342">
    <property type="component" value="Unassembled WGS sequence"/>
</dbReference>
<gene>
    <name evidence="7" type="ORF">FM114_14040</name>
</gene>
<evidence type="ECO:0000256" key="5">
    <source>
        <dbReference type="ARBA" id="ARBA00023136"/>
    </source>
</evidence>
<keyword evidence="2" id="KW-1003">Cell membrane</keyword>
<keyword evidence="4 6" id="KW-1133">Transmembrane helix</keyword>
<evidence type="ECO:0000313" key="8">
    <source>
        <dbReference type="Proteomes" id="UP000188342"/>
    </source>
</evidence>
<evidence type="ECO:0000256" key="1">
    <source>
        <dbReference type="ARBA" id="ARBA00004651"/>
    </source>
</evidence>
<feature type="transmembrane region" description="Helical" evidence="6">
    <location>
        <begin position="238"/>
        <end position="257"/>
    </location>
</feature>
<dbReference type="NCBIfam" id="TIGR02454">
    <property type="entry name" value="ECF_T_CbiQ"/>
    <property type="match status" value="1"/>
</dbReference>
<evidence type="ECO:0000256" key="2">
    <source>
        <dbReference type="ARBA" id="ARBA00022475"/>
    </source>
</evidence>
<dbReference type="OrthoDB" id="4407546at2"/>
<name>A0A1R4KGK6_9ACTN</name>
<keyword evidence="5 6" id="KW-0472">Membrane</keyword>
<dbReference type="STRING" id="1255658.FM114_14040"/>
<dbReference type="Pfam" id="PF02361">
    <property type="entry name" value="CbiQ"/>
    <property type="match status" value="1"/>
</dbReference>
<evidence type="ECO:0000256" key="3">
    <source>
        <dbReference type="ARBA" id="ARBA00022692"/>
    </source>
</evidence>
<dbReference type="CDD" id="cd16914">
    <property type="entry name" value="EcfT"/>
    <property type="match status" value="1"/>
</dbReference>
<evidence type="ECO:0000256" key="6">
    <source>
        <dbReference type="SAM" id="Phobius"/>
    </source>
</evidence>
<dbReference type="InterPro" id="IPR052770">
    <property type="entry name" value="Cobalt_transport_CbiQ"/>
</dbReference>
<dbReference type="PANTHER" id="PTHR43723:SF1">
    <property type="entry name" value="COBALT TRANSPORT PROTEIN CBIQ"/>
    <property type="match status" value="1"/>
</dbReference>
<dbReference type="RefSeq" id="WP_094765767.1">
    <property type="nucleotide sequence ID" value="NZ_FUKQ01000052.1"/>
</dbReference>
<dbReference type="InterPro" id="IPR003339">
    <property type="entry name" value="ABC/ECF_trnsptr_transmembrane"/>
</dbReference>
<keyword evidence="3 6" id="KW-0812">Transmembrane</keyword>
<proteinExistence type="predicted"/>
<evidence type="ECO:0000313" key="7">
    <source>
        <dbReference type="EMBL" id="SJN43163.1"/>
    </source>
</evidence>